<dbReference type="RefSeq" id="WP_242403946.1">
    <property type="nucleotide sequence ID" value="NZ_BAVZ01000032.1"/>
</dbReference>
<evidence type="ECO:0000313" key="3">
    <source>
        <dbReference type="Proteomes" id="UP000019364"/>
    </source>
</evidence>
<dbReference type="STRING" id="1236976.JCM16418_4902"/>
<evidence type="ECO:0000313" key="2">
    <source>
        <dbReference type="EMBL" id="GAF10683.1"/>
    </source>
</evidence>
<evidence type="ECO:0000256" key="1">
    <source>
        <dbReference type="ARBA" id="ARBA00008007"/>
    </source>
</evidence>
<dbReference type="eggNOG" id="COG1040">
    <property type="taxonomic scope" value="Bacteria"/>
</dbReference>
<dbReference type="Gene3D" id="3.40.50.2020">
    <property type="match status" value="1"/>
</dbReference>
<accession>W7YU08</accession>
<dbReference type="PANTHER" id="PTHR47505">
    <property type="entry name" value="DNA UTILIZATION PROTEIN YHGH"/>
    <property type="match status" value="1"/>
</dbReference>
<dbReference type="InterPro" id="IPR051910">
    <property type="entry name" value="ComF/GntX_DNA_util-trans"/>
</dbReference>
<gene>
    <name evidence="2" type="ORF">JCM16418_4902</name>
</gene>
<dbReference type="InterPro" id="IPR029057">
    <property type="entry name" value="PRTase-like"/>
</dbReference>
<comment type="similarity">
    <text evidence="1">Belongs to the ComF/GntX family.</text>
</comment>
<comment type="caution">
    <text evidence="2">The sequence shown here is derived from an EMBL/GenBank/DDBJ whole genome shotgun (WGS) entry which is preliminary data.</text>
</comment>
<organism evidence="2 3">
    <name type="scientific">Paenibacillus pini JCM 16418</name>
    <dbReference type="NCBI Taxonomy" id="1236976"/>
    <lineage>
        <taxon>Bacteria</taxon>
        <taxon>Bacillati</taxon>
        <taxon>Bacillota</taxon>
        <taxon>Bacilli</taxon>
        <taxon>Bacillales</taxon>
        <taxon>Paenibacillaceae</taxon>
        <taxon>Paenibacillus</taxon>
    </lineage>
</organism>
<dbReference type="PANTHER" id="PTHR47505:SF1">
    <property type="entry name" value="DNA UTILIZATION PROTEIN YHGH"/>
    <property type="match status" value="1"/>
</dbReference>
<name>W7YU08_9BACL</name>
<sequence>MNINPQIMGGFIHGLLAPPGEICLTCGSKRRMAPGQLGICINCAEAIPWIVEARCRYCGRGIGCPDCIRPEAAGRSFVCNRSAVYYSAEMREWLALYKYRGHERYAALFIAMMNNAYDRMDWEMSSNIAGRRLPPKSIYRNSYWQPDAVTFVPVSQERLSERGFNQAEVLATGIALHKHMPSLPLLIRGENTAKQSFKSRQQRIDSMKHIFEMHPQAELMIHSILRRKQAQKLHANKSQTELVRLLLVDDIYTTGSTIDACASVLHQSFSQMGRIPLEVYSLTWARS</sequence>
<dbReference type="SUPFAM" id="SSF53271">
    <property type="entry name" value="PRTase-like"/>
    <property type="match status" value="1"/>
</dbReference>
<dbReference type="Proteomes" id="UP000019364">
    <property type="component" value="Unassembled WGS sequence"/>
</dbReference>
<dbReference type="CDD" id="cd06223">
    <property type="entry name" value="PRTases_typeI"/>
    <property type="match status" value="1"/>
</dbReference>
<protein>
    <submittedName>
        <fullName evidence="2">Competence protein F homolog</fullName>
    </submittedName>
</protein>
<keyword evidence="3" id="KW-1185">Reference proteome</keyword>
<dbReference type="EMBL" id="BAVZ01000032">
    <property type="protein sequence ID" value="GAF10683.1"/>
    <property type="molecule type" value="Genomic_DNA"/>
</dbReference>
<reference evidence="2 3" key="1">
    <citation type="journal article" date="2014" name="Genome Announc.">
        <title>Draft Genome Sequence of Paenibacillus pini JCM 16418T, Isolated from the Rhizosphere of Pine Tree.</title>
        <authorList>
            <person name="Yuki M."/>
            <person name="Oshima K."/>
            <person name="Suda W."/>
            <person name="Oshida Y."/>
            <person name="Kitamura K."/>
            <person name="Iida Y."/>
            <person name="Hattori M."/>
            <person name="Ohkuma M."/>
        </authorList>
    </citation>
    <scope>NUCLEOTIDE SEQUENCE [LARGE SCALE GENOMIC DNA]</scope>
    <source>
        <strain evidence="2 3">JCM 16418</strain>
    </source>
</reference>
<dbReference type="InterPro" id="IPR000836">
    <property type="entry name" value="PRTase_dom"/>
</dbReference>
<proteinExistence type="inferred from homology"/>
<dbReference type="AlphaFoldDB" id="W7YU08"/>